<dbReference type="PROSITE" id="PS51257">
    <property type="entry name" value="PROKAR_LIPOPROTEIN"/>
    <property type="match status" value="1"/>
</dbReference>
<dbReference type="OrthoDB" id="248140at2157"/>
<feature type="region of interest" description="Disordered" evidence="1">
    <location>
        <begin position="32"/>
        <end position="58"/>
    </location>
</feature>
<comment type="caution">
    <text evidence="2">The sequence shown here is derived from an EMBL/GenBank/DDBJ whole genome shotgun (WGS) entry which is preliminary data.</text>
</comment>
<dbReference type="RefSeq" id="WP_124955417.1">
    <property type="nucleotide sequence ID" value="NZ_RRCH01000028.1"/>
</dbReference>
<sequence length="631" mass="67651">MVYRHNADDGLSRRRLLTAFGAMTTLAGCTADEFGTTRTDGTAGTDSGGSGPSDSNARWPAIEAGETLSTFEDLGKWSSLSGEITAAPNEARIGSQAAVIQSDGEEAGAKIEFSDSLDLVEWDVSLAVKPESADRIVVEFLAPTRSRRLASVRPVPEEYNGWFRMDCGSQQKPGGDPNLSNVTGINVVAQGPDGGSTRLLVDDLRRTQSAANGAAILSFHGGYQSHYDIAAEMLAERDWAAAVPVTPDQMGSEGRMGGDELRELRDRGWDICSLPQPSTPLPEQSADQQRQILETAQDALVDAGFTDGSRHLFVPDGRMDAATYDIARDVHESAFLFSAGTTGVPPTEMHMIPFIWGPALHTGVRRHANHSDQYNQLTVVRVPRIVDADDVGVDENRISLDDFGLLLDHFEQRGLNVITPSDLVDKRFERADGDKETTNRKRPSGVVLEAGQSHTLEGSGSSDSQTFDLDNGVLVANVSHKGSTITVDVTDVNGSGRNENLLTTAGNATGESIMAVESGTYRLEVDADGAWSIELTQPAVRAGDLSDLPVQTSGTGSAFVGPLWTESDVRVETTHDGDGQFIVDGYGADGSREILVYKTGEFDNSRSYKAGGVVWVNIEADGNWTLEIVES</sequence>
<dbReference type="Gene3D" id="3.20.20.370">
    <property type="entry name" value="Glycoside hydrolase/deacetylase"/>
    <property type="match status" value="1"/>
</dbReference>
<evidence type="ECO:0000313" key="2">
    <source>
        <dbReference type="EMBL" id="RRJ29427.1"/>
    </source>
</evidence>
<name>A0A3P3R7L7_9EURY</name>
<dbReference type="CDD" id="cd10970">
    <property type="entry name" value="CE4_DAC_u1_6s"/>
    <property type="match status" value="1"/>
</dbReference>
<dbReference type="Proteomes" id="UP000282322">
    <property type="component" value="Unassembled WGS sequence"/>
</dbReference>
<dbReference type="InterPro" id="IPR011330">
    <property type="entry name" value="Glyco_hydro/deAcase_b/a-brl"/>
</dbReference>
<proteinExistence type="predicted"/>
<evidence type="ECO:0000313" key="3">
    <source>
        <dbReference type="Proteomes" id="UP000282322"/>
    </source>
</evidence>
<dbReference type="GO" id="GO:0005975">
    <property type="term" value="P:carbohydrate metabolic process"/>
    <property type="evidence" value="ECO:0007669"/>
    <property type="project" value="InterPro"/>
</dbReference>
<gene>
    <name evidence="2" type="ORF">EIK79_12350</name>
</gene>
<keyword evidence="3" id="KW-1185">Reference proteome</keyword>
<evidence type="ECO:0000256" key="1">
    <source>
        <dbReference type="SAM" id="MobiDB-lite"/>
    </source>
</evidence>
<dbReference type="SUPFAM" id="SSF88713">
    <property type="entry name" value="Glycoside hydrolase/deacetylase"/>
    <property type="match status" value="1"/>
</dbReference>
<dbReference type="AlphaFoldDB" id="A0A3P3R7L7"/>
<dbReference type="EMBL" id="RRCH01000028">
    <property type="protein sequence ID" value="RRJ29427.1"/>
    <property type="molecule type" value="Genomic_DNA"/>
</dbReference>
<accession>A0A3P3R7L7</accession>
<organism evidence="2 3">
    <name type="scientific">Halocatena pleomorpha</name>
    <dbReference type="NCBI Taxonomy" id="1785090"/>
    <lineage>
        <taxon>Archaea</taxon>
        <taxon>Methanobacteriati</taxon>
        <taxon>Methanobacteriota</taxon>
        <taxon>Stenosarchaea group</taxon>
        <taxon>Halobacteria</taxon>
        <taxon>Halobacteriales</taxon>
        <taxon>Natronomonadaceae</taxon>
        <taxon>Halocatena</taxon>
    </lineage>
</organism>
<reference evidence="2 3" key="1">
    <citation type="submission" date="2018-11" db="EMBL/GenBank/DDBJ databases">
        <title>Taxonoimc description of Halomarina strain SPP-AMP-1.</title>
        <authorList>
            <person name="Pal Y."/>
            <person name="Srinivasana K."/>
            <person name="Verma A."/>
            <person name="Kumar P."/>
        </authorList>
    </citation>
    <scope>NUCLEOTIDE SEQUENCE [LARGE SCALE GENOMIC DNA]</scope>
    <source>
        <strain evidence="2 3">SPP-AMP-1</strain>
    </source>
</reference>
<protein>
    <submittedName>
        <fullName evidence="2">Polysaccharide deacetylase</fullName>
    </submittedName>
</protein>
<feature type="compositionally biased region" description="Low complexity" evidence="1">
    <location>
        <begin position="36"/>
        <end position="45"/>
    </location>
</feature>